<keyword evidence="1" id="KW-0732">Signal</keyword>
<protein>
    <recommendedName>
        <fullName evidence="4">PEP-CTERM sorting domain-containing protein</fullName>
    </recommendedName>
</protein>
<feature type="chain" id="PRO_5024269938" description="PEP-CTERM sorting domain-containing protein" evidence="1">
    <location>
        <begin position="17"/>
        <end position="95"/>
    </location>
</feature>
<evidence type="ECO:0000313" key="3">
    <source>
        <dbReference type="Proteomes" id="UP000425960"/>
    </source>
</evidence>
<feature type="signal peptide" evidence="1">
    <location>
        <begin position="1"/>
        <end position="16"/>
    </location>
</feature>
<proteinExistence type="predicted"/>
<accession>A0A5K8A1W0</accession>
<sequence>MLTILFILGTITGAHASAYNFNGAWIDVEAWVGEGANETILVVDWNRIDTGEDTISESHAFGFRWDGTAYESDMLDAFDTSGILTVTTGYGGAFI</sequence>
<dbReference type="EMBL" id="AP021876">
    <property type="protein sequence ID" value="BBO86532.1"/>
    <property type="molecule type" value="Genomic_DNA"/>
</dbReference>
<organism evidence="2 3">
    <name type="scientific">Desulfosarcina ovata subsp. sediminis</name>
    <dbReference type="NCBI Taxonomy" id="885957"/>
    <lineage>
        <taxon>Bacteria</taxon>
        <taxon>Pseudomonadati</taxon>
        <taxon>Thermodesulfobacteriota</taxon>
        <taxon>Desulfobacteria</taxon>
        <taxon>Desulfobacterales</taxon>
        <taxon>Desulfosarcinaceae</taxon>
        <taxon>Desulfosarcina</taxon>
    </lineage>
</organism>
<dbReference type="Proteomes" id="UP000425960">
    <property type="component" value="Chromosome"/>
</dbReference>
<evidence type="ECO:0000256" key="1">
    <source>
        <dbReference type="SAM" id="SignalP"/>
    </source>
</evidence>
<evidence type="ECO:0000313" key="2">
    <source>
        <dbReference type="EMBL" id="BBO86532.1"/>
    </source>
</evidence>
<evidence type="ECO:0008006" key="4">
    <source>
        <dbReference type="Google" id="ProtNLM"/>
    </source>
</evidence>
<name>A0A5K8A1W0_9BACT</name>
<dbReference type="RefSeq" id="WP_155325798.1">
    <property type="nucleotide sequence ID" value="NZ_AP021876.1"/>
</dbReference>
<reference evidence="2 3" key="1">
    <citation type="submission" date="2019-11" db="EMBL/GenBank/DDBJ databases">
        <title>Comparative genomics of hydrocarbon-degrading Desulfosarcina strains.</title>
        <authorList>
            <person name="Watanabe M."/>
            <person name="Kojima H."/>
            <person name="Fukui M."/>
        </authorList>
    </citation>
    <scope>NUCLEOTIDE SEQUENCE [LARGE SCALE GENOMIC DNA]</scope>
    <source>
        <strain evidence="2 3">28bB2T</strain>
    </source>
</reference>
<gene>
    <name evidence="2" type="ORF">DSCO28_70980</name>
</gene>
<dbReference type="KEGG" id="dov:DSCO28_70980"/>
<dbReference type="AlphaFoldDB" id="A0A5K8A1W0"/>